<proteinExistence type="predicted"/>
<comment type="caution">
    <text evidence="3">The sequence shown here is derived from an EMBL/GenBank/DDBJ whole genome shotgun (WGS) entry which is preliminary data.</text>
</comment>
<dbReference type="PANTHER" id="PTHR30404">
    <property type="entry name" value="N-ACETYLMURAMOYL-L-ALANINE AMIDASE"/>
    <property type="match status" value="1"/>
</dbReference>
<dbReference type="InterPro" id="IPR036366">
    <property type="entry name" value="PGBDSf"/>
</dbReference>
<dbReference type="PANTHER" id="PTHR30404:SF0">
    <property type="entry name" value="N-ACETYLMURAMOYL-L-ALANINE AMIDASE AMIC"/>
    <property type="match status" value="1"/>
</dbReference>
<dbReference type="SMART" id="SM00646">
    <property type="entry name" value="Ami_3"/>
    <property type="match status" value="1"/>
</dbReference>
<protein>
    <submittedName>
        <fullName evidence="3">N-acetylmuramoyl-L-alanine amidase</fullName>
        <ecNumber evidence="3">3.5.1.28</ecNumber>
    </submittedName>
</protein>
<dbReference type="SUPFAM" id="SSF53187">
    <property type="entry name" value="Zn-dependent exopeptidases"/>
    <property type="match status" value="1"/>
</dbReference>
<dbReference type="SUPFAM" id="SSF47090">
    <property type="entry name" value="PGBD-like"/>
    <property type="match status" value="1"/>
</dbReference>
<dbReference type="EMBL" id="JAPQER010000011">
    <property type="protein sequence ID" value="MCY6485811.1"/>
    <property type="molecule type" value="Genomic_DNA"/>
</dbReference>
<dbReference type="Proteomes" id="UP001078443">
    <property type="component" value="Unassembled WGS sequence"/>
</dbReference>
<dbReference type="GO" id="GO:0008745">
    <property type="term" value="F:N-acetylmuramoyl-L-alanine amidase activity"/>
    <property type="evidence" value="ECO:0007669"/>
    <property type="project" value="UniProtKB-EC"/>
</dbReference>
<dbReference type="InterPro" id="IPR002508">
    <property type="entry name" value="MurNAc-LAA_cat"/>
</dbReference>
<dbReference type="Pfam" id="PF01471">
    <property type="entry name" value="PG_binding_1"/>
    <property type="match status" value="1"/>
</dbReference>
<organism evidence="3 4">
    <name type="scientific">Clostridium aestuarii</name>
    <dbReference type="NCBI Taxonomy" id="338193"/>
    <lineage>
        <taxon>Bacteria</taxon>
        <taxon>Bacillati</taxon>
        <taxon>Bacillota</taxon>
        <taxon>Clostridia</taxon>
        <taxon>Eubacteriales</taxon>
        <taxon>Clostridiaceae</taxon>
        <taxon>Clostridium</taxon>
    </lineage>
</organism>
<feature type="domain" description="MurNAc-LAA" evidence="2">
    <location>
        <begin position="61"/>
        <end position="172"/>
    </location>
</feature>
<dbReference type="EC" id="3.5.1.28" evidence="3"/>
<name>A0ABT4D3I8_9CLOT</name>
<keyword evidence="4" id="KW-1185">Reference proteome</keyword>
<dbReference type="CDD" id="cd02696">
    <property type="entry name" value="MurNAc-LAA"/>
    <property type="match status" value="1"/>
</dbReference>
<accession>A0ABT4D3I8</accession>
<evidence type="ECO:0000313" key="3">
    <source>
        <dbReference type="EMBL" id="MCY6485811.1"/>
    </source>
</evidence>
<dbReference type="Gene3D" id="3.40.630.40">
    <property type="entry name" value="Zn-dependent exopeptidases"/>
    <property type="match status" value="1"/>
</dbReference>
<evidence type="ECO:0000313" key="4">
    <source>
        <dbReference type="Proteomes" id="UP001078443"/>
    </source>
</evidence>
<evidence type="ECO:0000256" key="1">
    <source>
        <dbReference type="ARBA" id="ARBA00022801"/>
    </source>
</evidence>
<dbReference type="Gene3D" id="1.10.101.10">
    <property type="entry name" value="PGBD-like superfamily/PGBD"/>
    <property type="match status" value="1"/>
</dbReference>
<dbReference type="Pfam" id="PF01520">
    <property type="entry name" value="Amidase_3"/>
    <property type="match status" value="1"/>
</dbReference>
<evidence type="ECO:0000259" key="2">
    <source>
        <dbReference type="SMART" id="SM00646"/>
    </source>
</evidence>
<dbReference type="InterPro" id="IPR036365">
    <property type="entry name" value="PGBD-like_sf"/>
</dbReference>
<gene>
    <name evidence="3" type="ORF">OW763_15935</name>
</gene>
<dbReference type="InterPro" id="IPR002477">
    <property type="entry name" value="Peptidoglycan-bd-like"/>
</dbReference>
<keyword evidence="1 3" id="KW-0378">Hydrolase</keyword>
<dbReference type="RefSeq" id="WP_268042483.1">
    <property type="nucleotide sequence ID" value="NZ_JAPQER010000011.1"/>
</dbReference>
<sequence>MKIFIDPGHGGRDPGAVDNGLYEKYLTLDISLKQKKLFEKLGHQVKLSRNTDKYISLSERTREANRWGADIFISNHINAGGGNGTEVWHSINGGKGKQYATNIEKNLSKIFKSRGIKSRRGRYGDYLYVIRATNMPAVLNEFGFIDNISDAKKLKREDIKQKCAEAVVYGILGQRIPNDEQTISKVVPKVAPKVAPNLQRLLRYSLPMLRGEDVKLLQKKLNQLGFNTGVADGVFGRKTESAVKEYQKDNRLVIDGIVGENTWGRLVS</sequence>
<reference evidence="3" key="1">
    <citation type="submission" date="2022-12" db="EMBL/GenBank/DDBJ databases">
        <authorList>
            <person name="Wang J."/>
        </authorList>
    </citation>
    <scope>NUCLEOTIDE SEQUENCE</scope>
    <source>
        <strain evidence="3">HY-45-18</strain>
    </source>
</reference>
<dbReference type="InterPro" id="IPR050695">
    <property type="entry name" value="N-acetylmuramoyl_amidase_3"/>
</dbReference>